<dbReference type="PATRIC" id="fig|79604.3.peg.576"/>
<dbReference type="HAMAP" id="MF_01877">
    <property type="entry name" value="16SrRNA_methyltr_I"/>
    <property type="match status" value="1"/>
</dbReference>
<comment type="subcellular location">
    <subcellularLocation>
        <location evidence="6">Cytoplasm</location>
    </subcellularLocation>
</comment>
<sequence length="285" mass="30581">MSGVLYICPTPLGNLGDMTQRSLDALRAASVVYAEDTRVTGKLLSLFDIHTSVQRCDEASIQARAGEVVERVLAGETVAYCSDAGMPGVSDPGQRLIAAAREAGAPVEVLPGGTAVATAYVASGFTCPRFYFGGFFPRKEGERERVLQGLATLDAVLLFYESPRRAGEALQAIAHAFPHRRVALCRELTKAHEEVLVDIAPQVAQEIVRRTQEGEMRGECVIVIDAPNDEERADAHANAAQDAASRAAELLAEGTHTRKDITKALQSEYGLKRNEAYAIVLEAGA</sequence>
<dbReference type="InterPro" id="IPR014776">
    <property type="entry name" value="4pyrrole_Mease_sub2"/>
</dbReference>
<dbReference type="Proteomes" id="UP000182975">
    <property type="component" value="Unassembled WGS sequence"/>
</dbReference>
<keyword evidence="3 6" id="KW-0489">Methyltransferase</keyword>
<reference evidence="9" key="1">
    <citation type="submission" date="2016-10" db="EMBL/GenBank/DDBJ databases">
        <authorList>
            <person name="Varghese N."/>
        </authorList>
    </citation>
    <scope>NUCLEOTIDE SEQUENCE [LARGE SCALE GENOMIC DNA]</scope>
    <source>
        <strain evidence="9">DSM 21843</strain>
    </source>
</reference>
<keyword evidence="1 6" id="KW-0963">Cytoplasm</keyword>
<evidence type="ECO:0000256" key="3">
    <source>
        <dbReference type="ARBA" id="ARBA00022603"/>
    </source>
</evidence>
<dbReference type="InterPro" id="IPR014777">
    <property type="entry name" value="4pyrrole_Mease_sub1"/>
</dbReference>
<evidence type="ECO:0000256" key="2">
    <source>
        <dbReference type="ARBA" id="ARBA00022552"/>
    </source>
</evidence>
<keyword evidence="2 6" id="KW-0698">rRNA processing</keyword>
<dbReference type="KEGG" id="ddt:AAY81_02830"/>
<dbReference type="InterPro" id="IPR000878">
    <property type="entry name" value="4pyrrol_Mease"/>
</dbReference>
<proteinExistence type="inferred from homology"/>
<dbReference type="Gene3D" id="3.40.1010.10">
    <property type="entry name" value="Cobalt-precorrin-4 Transmethylase, Domain 1"/>
    <property type="match status" value="1"/>
</dbReference>
<dbReference type="NCBIfam" id="TIGR00096">
    <property type="entry name" value="16S rRNA (cytidine(1402)-2'-O)-methyltransferase"/>
    <property type="match status" value="1"/>
</dbReference>
<dbReference type="EMBL" id="FOEC01000003">
    <property type="protein sequence ID" value="SEO63849.1"/>
    <property type="molecule type" value="Genomic_DNA"/>
</dbReference>
<evidence type="ECO:0000256" key="6">
    <source>
        <dbReference type="HAMAP-Rule" id="MF_01877"/>
    </source>
</evidence>
<comment type="similarity">
    <text evidence="6">Belongs to the methyltransferase superfamily. RsmI family.</text>
</comment>
<dbReference type="InterPro" id="IPR018063">
    <property type="entry name" value="SAM_MeTrfase_RsmI_CS"/>
</dbReference>
<keyword evidence="4 6" id="KW-0808">Transferase</keyword>
<dbReference type="Gene3D" id="3.30.950.10">
    <property type="entry name" value="Methyltransferase, Cobalt-precorrin-4 Transmethylase, Domain 2"/>
    <property type="match status" value="1"/>
</dbReference>
<dbReference type="PIRSF" id="PIRSF005917">
    <property type="entry name" value="MTase_YraL"/>
    <property type="match status" value="1"/>
</dbReference>
<gene>
    <name evidence="6" type="primary">rsmI</name>
    <name evidence="8" type="ORF">SAMN02910314_00750</name>
</gene>
<feature type="domain" description="Tetrapyrrole methylase" evidence="7">
    <location>
        <begin position="5"/>
        <end position="197"/>
    </location>
</feature>
<comment type="catalytic activity">
    <reaction evidence="6">
        <text>cytidine(1402) in 16S rRNA + S-adenosyl-L-methionine = 2'-O-methylcytidine(1402) in 16S rRNA + S-adenosyl-L-homocysteine + H(+)</text>
        <dbReference type="Rhea" id="RHEA:42924"/>
        <dbReference type="Rhea" id="RHEA-COMP:10285"/>
        <dbReference type="Rhea" id="RHEA-COMP:10286"/>
        <dbReference type="ChEBI" id="CHEBI:15378"/>
        <dbReference type="ChEBI" id="CHEBI:57856"/>
        <dbReference type="ChEBI" id="CHEBI:59789"/>
        <dbReference type="ChEBI" id="CHEBI:74495"/>
        <dbReference type="ChEBI" id="CHEBI:82748"/>
        <dbReference type="EC" id="2.1.1.198"/>
    </reaction>
</comment>
<dbReference type="CDD" id="cd11648">
    <property type="entry name" value="RsmI"/>
    <property type="match status" value="1"/>
</dbReference>
<dbReference type="SUPFAM" id="SSF53790">
    <property type="entry name" value="Tetrapyrrole methylase"/>
    <property type="match status" value="1"/>
</dbReference>
<dbReference type="PANTHER" id="PTHR46111">
    <property type="entry name" value="RIBOSOMAL RNA SMALL SUBUNIT METHYLTRANSFERASE I"/>
    <property type="match status" value="1"/>
</dbReference>
<dbReference type="PROSITE" id="PS01296">
    <property type="entry name" value="RSMI"/>
    <property type="match status" value="1"/>
</dbReference>
<accession>A0A172RX04</accession>
<protein>
    <recommendedName>
        <fullName evidence="6">Ribosomal RNA small subunit methyltransferase I</fullName>
        <ecNumber evidence="6">2.1.1.198</ecNumber>
    </recommendedName>
    <alternativeName>
        <fullName evidence="6">16S rRNA 2'-O-ribose C1402 methyltransferase</fullName>
    </alternativeName>
    <alternativeName>
        <fullName evidence="6">rRNA (cytidine-2'-O-)-methyltransferase RsmI</fullName>
    </alternativeName>
</protein>
<dbReference type="GO" id="GO:0005737">
    <property type="term" value="C:cytoplasm"/>
    <property type="evidence" value="ECO:0007669"/>
    <property type="project" value="UniProtKB-SubCell"/>
</dbReference>
<dbReference type="EC" id="2.1.1.198" evidence="6"/>
<evidence type="ECO:0000256" key="4">
    <source>
        <dbReference type="ARBA" id="ARBA00022679"/>
    </source>
</evidence>
<comment type="function">
    <text evidence="6">Catalyzes the 2'-O-methylation of the ribose of cytidine 1402 (C1402) in 16S rRNA.</text>
</comment>
<evidence type="ECO:0000256" key="5">
    <source>
        <dbReference type="ARBA" id="ARBA00022691"/>
    </source>
</evidence>
<keyword evidence="9" id="KW-1185">Reference proteome</keyword>
<name>A0A172RX04_9ACTN</name>
<evidence type="ECO:0000313" key="8">
    <source>
        <dbReference type="EMBL" id="SEO63849.1"/>
    </source>
</evidence>
<dbReference type="PANTHER" id="PTHR46111:SF1">
    <property type="entry name" value="RIBOSOMAL RNA SMALL SUBUNIT METHYLTRANSFERASE I"/>
    <property type="match status" value="1"/>
</dbReference>
<dbReference type="InterPro" id="IPR008189">
    <property type="entry name" value="rRNA_ssu_MeTfrase_I"/>
</dbReference>
<dbReference type="InterPro" id="IPR035996">
    <property type="entry name" value="4pyrrol_Methylase_sf"/>
</dbReference>
<dbReference type="Pfam" id="PF00590">
    <property type="entry name" value="TP_methylase"/>
    <property type="match status" value="1"/>
</dbReference>
<dbReference type="AlphaFoldDB" id="A0A172RX04"/>
<dbReference type="GO" id="GO:0070677">
    <property type="term" value="F:rRNA (cytosine-2'-O-)-methyltransferase activity"/>
    <property type="evidence" value="ECO:0007669"/>
    <property type="project" value="UniProtKB-UniRule"/>
</dbReference>
<evidence type="ECO:0000259" key="7">
    <source>
        <dbReference type="Pfam" id="PF00590"/>
    </source>
</evidence>
<dbReference type="STRING" id="79604.AAY81_02830"/>
<keyword evidence="5 6" id="KW-0949">S-adenosyl-L-methionine</keyword>
<evidence type="ECO:0000313" key="9">
    <source>
        <dbReference type="Proteomes" id="UP000182975"/>
    </source>
</evidence>
<dbReference type="OrthoDB" id="9809084at2"/>
<dbReference type="RefSeq" id="WP_066661107.1">
    <property type="nucleotide sequence ID" value="NZ_CP011402.1"/>
</dbReference>
<evidence type="ECO:0000256" key="1">
    <source>
        <dbReference type="ARBA" id="ARBA00022490"/>
    </source>
</evidence>
<organism evidence="8 9">
    <name type="scientific">Denitrobacterium detoxificans</name>
    <dbReference type="NCBI Taxonomy" id="79604"/>
    <lineage>
        <taxon>Bacteria</taxon>
        <taxon>Bacillati</taxon>
        <taxon>Actinomycetota</taxon>
        <taxon>Coriobacteriia</taxon>
        <taxon>Eggerthellales</taxon>
        <taxon>Eggerthellaceae</taxon>
        <taxon>Denitrobacterium</taxon>
    </lineage>
</organism>